<organism evidence="3 4">
    <name type="scientific">Knufia fluminis</name>
    <dbReference type="NCBI Taxonomy" id="191047"/>
    <lineage>
        <taxon>Eukaryota</taxon>
        <taxon>Fungi</taxon>
        <taxon>Dikarya</taxon>
        <taxon>Ascomycota</taxon>
        <taxon>Pezizomycotina</taxon>
        <taxon>Eurotiomycetes</taxon>
        <taxon>Chaetothyriomycetidae</taxon>
        <taxon>Chaetothyriales</taxon>
        <taxon>Trichomeriaceae</taxon>
        <taxon>Knufia</taxon>
    </lineage>
</organism>
<dbReference type="AlphaFoldDB" id="A0AAN8IP65"/>
<dbReference type="PANTHER" id="PTHR13847:SF279">
    <property type="entry name" value="FAD DEPENDENT OXIDOREDUCTASE DOMAIN-CONTAINING PROTEIN-RELATED"/>
    <property type="match status" value="1"/>
</dbReference>
<dbReference type="GO" id="GO:0005737">
    <property type="term" value="C:cytoplasm"/>
    <property type="evidence" value="ECO:0007669"/>
    <property type="project" value="TreeGrafter"/>
</dbReference>
<dbReference type="Proteomes" id="UP001316803">
    <property type="component" value="Unassembled WGS sequence"/>
</dbReference>
<evidence type="ECO:0000256" key="1">
    <source>
        <dbReference type="SAM" id="MobiDB-lite"/>
    </source>
</evidence>
<name>A0AAN8IP65_9EURO</name>
<comment type="caution">
    <text evidence="3">The sequence shown here is derived from an EMBL/GenBank/DDBJ whole genome shotgun (WGS) entry which is preliminary data.</text>
</comment>
<evidence type="ECO:0000313" key="4">
    <source>
        <dbReference type="Proteomes" id="UP001316803"/>
    </source>
</evidence>
<keyword evidence="4" id="KW-1185">Reference proteome</keyword>
<dbReference type="InterPro" id="IPR006076">
    <property type="entry name" value="FAD-dep_OxRdtase"/>
</dbReference>
<dbReference type="Pfam" id="PF01266">
    <property type="entry name" value="DAO"/>
    <property type="match status" value="1"/>
</dbReference>
<proteinExistence type="predicted"/>
<feature type="domain" description="FAD dependent oxidoreductase" evidence="2">
    <location>
        <begin position="68"/>
        <end position="412"/>
    </location>
</feature>
<dbReference type="PANTHER" id="PTHR13847">
    <property type="entry name" value="SARCOSINE DEHYDROGENASE-RELATED"/>
    <property type="match status" value="1"/>
</dbReference>
<dbReference type="Gene3D" id="3.30.9.10">
    <property type="entry name" value="D-Amino Acid Oxidase, subunit A, domain 2"/>
    <property type="match status" value="1"/>
</dbReference>
<evidence type="ECO:0000259" key="2">
    <source>
        <dbReference type="Pfam" id="PF01266"/>
    </source>
</evidence>
<feature type="compositionally biased region" description="Low complexity" evidence="1">
    <location>
        <begin position="1"/>
        <end position="26"/>
    </location>
</feature>
<protein>
    <recommendedName>
        <fullName evidence="2">FAD dependent oxidoreductase domain-containing protein</fullName>
    </recommendedName>
</protein>
<feature type="compositionally biased region" description="Low complexity" evidence="1">
    <location>
        <begin position="36"/>
        <end position="45"/>
    </location>
</feature>
<dbReference type="SUPFAM" id="SSF51905">
    <property type="entry name" value="FAD/NAD(P)-binding domain"/>
    <property type="match status" value="1"/>
</dbReference>
<sequence>MTIRYHTTTTTPSTNTTTTDPHTTLPPHTPLPASQTFPTPTSTTPYWRKDLHPLDSHRSTPSLPSTTDIAIIGAGMSGVATAYHILQSQSHQSSTTPPPSVTILEARQLCSGATGRNGGHLKLSLIGLSTVLKRHGVEAANELAEFYMRQIRAMNEVVGREELDCEWLLTRSFDVFMDEAQAREQEEEVRTLREHVKVVRDEVGVIRREDVEAVTGVKGAAGARSVPAASLWPYKFVCGLMSQIIDRVDLQTHTMVHSVSAERDTEGFYTICTARGTLKAGKVVFASNAYTAGILPSLEGVITPTKGTNSRVDRRHKTRVDALQKRTYTYNISKDRDHVDYINHRPDGGTIIGGAYQTFEKDIKTWIATIDDSTQIHEPQPSRYFEDRMETYYQDWADSGAMVSKIWTGSRSY</sequence>
<evidence type="ECO:0000313" key="3">
    <source>
        <dbReference type="EMBL" id="KAK5954802.1"/>
    </source>
</evidence>
<gene>
    <name evidence="3" type="ORF">OHC33_004528</name>
</gene>
<dbReference type="InterPro" id="IPR036188">
    <property type="entry name" value="FAD/NAD-bd_sf"/>
</dbReference>
<dbReference type="EMBL" id="JAKLMC020000008">
    <property type="protein sequence ID" value="KAK5954802.1"/>
    <property type="molecule type" value="Genomic_DNA"/>
</dbReference>
<feature type="region of interest" description="Disordered" evidence="1">
    <location>
        <begin position="1"/>
        <end position="45"/>
    </location>
</feature>
<reference evidence="3 4" key="1">
    <citation type="submission" date="2022-12" db="EMBL/GenBank/DDBJ databases">
        <title>Genomic features and morphological characterization of a novel Knufia sp. strain isolated from spacecraft assembly facility.</title>
        <authorList>
            <person name="Teixeira M."/>
            <person name="Chander A.M."/>
            <person name="Stajich J.E."/>
            <person name="Venkateswaran K."/>
        </authorList>
    </citation>
    <scope>NUCLEOTIDE SEQUENCE [LARGE SCALE GENOMIC DNA]</scope>
    <source>
        <strain evidence="3 4">FJI-L2-BK-P2</strain>
    </source>
</reference>
<accession>A0AAN8IP65</accession>
<dbReference type="Gene3D" id="3.50.50.60">
    <property type="entry name" value="FAD/NAD(P)-binding domain"/>
    <property type="match status" value="1"/>
</dbReference>